<evidence type="ECO:0000256" key="1">
    <source>
        <dbReference type="SAM" id="SignalP"/>
    </source>
</evidence>
<dbReference type="Pfam" id="PF01764">
    <property type="entry name" value="Lipase_3"/>
    <property type="match status" value="1"/>
</dbReference>
<evidence type="ECO:0000259" key="2">
    <source>
        <dbReference type="Pfam" id="PF01764"/>
    </source>
</evidence>
<dbReference type="SUPFAM" id="SSF53474">
    <property type="entry name" value="alpha/beta-Hydrolases"/>
    <property type="match status" value="1"/>
</dbReference>
<dbReference type="InterPro" id="IPR029058">
    <property type="entry name" value="AB_hydrolase_fold"/>
</dbReference>
<feature type="domain" description="Fungal lipase-type" evidence="2">
    <location>
        <begin position="85"/>
        <end position="241"/>
    </location>
</feature>
<organism evidence="3 4">
    <name type="scientific">Terrimonas rubra</name>
    <dbReference type="NCBI Taxonomy" id="1035890"/>
    <lineage>
        <taxon>Bacteria</taxon>
        <taxon>Pseudomonadati</taxon>
        <taxon>Bacteroidota</taxon>
        <taxon>Chitinophagia</taxon>
        <taxon>Chitinophagales</taxon>
        <taxon>Chitinophagaceae</taxon>
        <taxon>Terrimonas</taxon>
    </lineage>
</organism>
<gene>
    <name evidence="3" type="ORF">ACFS6H_16015</name>
</gene>
<dbReference type="RefSeq" id="WP_386101130.1">
    <property type="nucleotide sequence ID" value="NZ_JBHUOZ010000003.1"/>
</dbReference>
<proteinExistence type="predicted"/>
<comment type="caution">
    <text evidence="3">The sequence shown here is derived from an EMBL/GenBank/DDBJ whole genome shotgun (WGS) entry which is preliminary data.</text>
</comment>
<dbReference type="Gene3D" id="3.40.50.1820">
    <property type="entry name" value="alpha/beta hydrolase"/>
    <property type="match status" value="1"/>
</dbReference>
<keyword evidence="1" id="KW-0732">Signal</keyword>
<reference evidence="4" key="1">
    <citation type="journal article" date="2019" name="Int. J. Syst. Evol. Microbiol.">
        <title>The Global Catalogue of Microorganisms (GCM) 10K type strain sequencing project: providing services to taxonomists for standard genome sequencing and annotation.</title>
        <authorList>
            <consortium name="The Broad Institute Genomics Platform"/>
            <consortium name="The Broad Institute Genome Sequencing Center for Infectious Disease"/>
            <person name="Wu L."/>
            <person name="Ma J."/>
        </authorList>
    </citation>
    <scope>NUCLEOTIDE SEQUENCE [LARGE SCALE GENOMIC DNA]</scope>
    <source>
        <strain evidence="4">KCTC 23299</strain>
    </source>
</reference>
<evidence type="ECO:0000313" key="3">
    <source>
        <dbReference type="EMBL" id="MFD2921232.1"/>
    </source>
</evidence>
<protein>
    <submittedName>
        <fullName evidence="3">Lipase family protein</fullName>
    </submittedName>
</protein>
<keyword evidence="4" id="KW-1185">Reference proteome</keyword>
<sequence length="367" mass="41729">MLKNCFIVLAILVCTNSIAQNILKPGFNPKEYADLLSLTFYKSSIPDSVERLTATDPYKLVYRSPEVGLLNVWTLYLRNDNVGVIDLRGTVSKAASWMENFYAASIPATGSLQLNDSTVFNYQFASNPNAQVHVGWAFGIGFLGPDVVAKINEYYKTKGVKEYFISGHSQGGALSNLMRSYLAYEIKKGNLPKDLVFKTYSSAAPKVGNMYYAYDFDFLTRGDWAFTIVNAADWVPESPFSVQTLNDFNYSNPFPGLKQTIKKQKLLPRLVLGSMYRKMDRSTKKAQARMEKYLGKRLYKMVKKEHPQYKQPAYAGGNNYMRSGVPIILMPSEAYMKKFPDSRETPFVHHMFTSYSFLLNEIYFSNK</sequence>
<dbReference type="EMBL" id="JBHUOZ010000003">
    <property type="protein sequence ID" value="MFD2921232.1"/>
    <property type="molecule type" value="Genomic_DNA"/>
</dbReference>
<feature type="signal peptide" evidence="1">
    <location>
        <begin position="1"/>
        <end position="19"/>
    </location>
</feature>
<feature type="chain" id="PRO_5046362427" evidence="1">
    <location>
        <begin position="20"/>
        <end position="367"/>
    </location>
</feature>
<evidence type="ECO:0000313" key="4">
    <source>
        <dbReference type="Proteomes" id="UP001597511"/>
    </source>
</evidence>
<name>A0ABW6A7I8_9BACT</name>
<dbReference type="InterPro" id="IPR002921">
    <property type="entry name" value="Fungal_lipase-type"/>
</dbReference>
<accession>A0ABW6A7I8</accession>
<dbReference type="Proteomes" id="UP001597511">
    <property type="component" value="Unassembled WGS sequence"/>
</dbReference>